<evidence type="ECO:0000256" key="1">
    <source>
        <dbReference type="SAM" id="MobiDB-lite"/>
    </source>
</evidence>
<name>A0AAE0WHE0_9PEZI</name>
<dbReference type="AlphaFoldDB" id="A0AAE0WHE0"/>
<organism evidence="2 3">
    <name type="scientific">Recurvomyces mirabilis</name>
    <dbReference type="NCBI Taxonomy" id="574656"/>
    <lineage>
        <taxon>Eukaryota</taxon>
        <taxon>Fungi</taxon>
        <taxon>Dikarya</taxon>
        <taxon>Ascomycota</taxon>
        <taxon>Pezizomycotina</taxon>
        <taxon>Dothideomycetes</taxon>
        <taxon>Dothideomycetidae</taxon>
        <taxon>Mycosphaerellales</taxon>
        <taxon>Teratosphaeriaceae</taxon>
        <taxon>Recurvomyces</taxon>
    </lineage>
</organism>
<dbReference type="EMBL" id="JAUTXT010000031">
    <property type="protein sequence ID" value="KAK3672621.1"/>
    <property type="molecule type" value="Genomic_DNA"/>
</dbReference>
<sequence length="277" mass="30099">MSSSQTRFEAIQNRSDTIVVPMNQAGHCTWDRRRYLATQQLNGCTALALVSSEAGILVHIAPINPNLHGKDAPGNAELDNARGLLQQVITVYNTYTRMGVFPDPSAITVLAIHEGRVAVPVHIKLIQGILTHLSIPSTVHQYGTKQGGEARSESDNSVVVEGEKGRPPKLYINGNELKIPARSATALAPDTVPAVGRAVQVRSVPVADSPATQSMQDSRQTQQHIAALMRLYSQVGYSEQHARGLVETRAQQAANTHQLSRAEAIKQLYEYSLAQSR</sequence>
<keyword evidence="3" id="KW-1185">Reference proteome</keyword>
<feature type="region of interest" description="Disordered" evidence="1">
    <location>
        <begin position="144"/>
        <end position="165"/>
    </location>
</feature>
<accession>A0AAE0WHE0</accession>
<comment type="caution">
    <text evidence="2">The sequence shown here is derived from an EMBL/GenBank/DDBJ whole genome shotgun (WGS) entry which is preliminary data.</text>
</comment>
<dbReference type="Proteomes" id="UP001274830">
    <property type="component" value="Unassembled WGS sequence"/>
</dbReference>
<reference evidence="2" key="1">
    <citation type="submission" date="2023-07" db="EMBL/GenBank/DDBJ databases">
        <title>Black Yeasts Isolated from many extreme environments.</title>
        <authorList>
            <person name="Coleine C."/>
            <person name="Stajich J.E."/>
            <person name="Selbmann L."/>
        </authorList>
    </citation>
    <scope>NUCLEOTIDE SEQUENCE</scope>
    <source>
        <strain evidence="2">CCFEE 5485</strain>
    </source>
</reference>
<proteinExistence type="predicted"/>
<gene>
    <name evidence="2" type="ORF">LTR78_007433</name>
</gene>
<evidence type="ECO:0000313" key="2">
    <source>
        <dbReference type="EMBL" id="KAK3672621.1"/>
    </source>
</evidence>
<protein>
    <submittedName>
        <fullName evidence="2">Uncharacterized protein</fullName>
    </submittedName>
</protein>
<evidence type="ECO:0000313" key="3">
    <source>
        <dbReference type="Proteomes" id="UP001274830"/>
    </source>
</evidence>